<dbReference type="RefSeq" id="XP_033682334.1">
    <property type="nucleotide sequence ID" value="XM_033835659.1"/>
</dbReference>
<name>A0A6A6ICQ3_9PLEO</name>
<dbReference type="OrthoDB" id="10027013at2759"/>
<evidence type="ECO:0008006" key="5">
    <source>
        <dbReference type="Google" id="ProtNLM"/>
    </source>
</evidence>
<dbReference type="CDD" id="cd02440">
    <property type="entry name" value="AdoMet_MTases"/>
    <property type="match status" value="1"/>
</dbReference>
<sequence>MLNRPMIFAVTKHQSFFRPTRRILPIQSVQRATTSISGPTASRTNDSVWKLENIEAAYWNEYIATRPKCDATVFDPIYNYHAAGVTPFQDVLDTGTGAGSALGPLIERFERVTASDNDGTISKGEELINYHAPTSFDMITRALAFPLLNTEKALRCIFTLLRPGGTLAIWYYGPLFFVDPTLAAKGQPALYTAVDHAFEPVVGGCATQQMASWKRAADGMASWLDYITFSKDEWQDVCRQKCTFGARKFSQRETIWAAFVANSSYDSVEGPGEKSLS</sequence>
<dbReference type="AlphaFoldDB" id="A0A6A6ICQ3"/>
<dbReference type="Proteomes" id="UP000800094">
    <property type="component" value="Unassembled WGS sequence"/>
</dbReference>
<evidence type="ECO:0000256" key="2">
    <source>
        <dbReference type="ARBA" id="ARBA00022679"/>
    </source>
</evidence>
<dbReference type="InterPro" id="IPR051052">
    <property type="entry name" value="Diverse_substrate_MTase"/>
</dbReference>
<dbReference type="GO" id="GO:0008168">
    <property type="term" value="F:methyltransferase activity"/>
    <property type="evidence" value="ECO:0007669"/>
    <property type="project" value="UniProtKB-KW"/>
</dbReference>
<organism evidence="3 4">
    <name type="scientific">Trematosphaeria pertusa</name>
    <dbReference type="NCBI Taxonomy" id="390896"/>
    <lineage>
        <taxon>Eukaryota</taxon>
        <taxon>Fungi</taxon>
        <taxon>Dikarya</taxon>
        <taxon>Ascomycota</taxon>
        <taxon>Pezizomycotina</taxon>
        <taxon>Dothideomycetes</taxon>
        <taxon>Pleosporomycetidae</taxon>
        <taxon>Pleosporales</taxon>
        <taxon>Massarineae</taxon>
        <taxon>Trematosphaeriaceae</taxon>
        <taxon>Trematosphaeria</taxon>
    </lineage>
</organism>
<dbReference type="GeneID" id="54588989"/>
<proteinExistence type="predicted"/>
<keyword evidence="4" id="KW-1185">Reference proteome</keyword>
<reference evidence="3" key="1">
    <citation type="journal article" date="2020" name="Stud. Mycol.">
        <title>101 Dothideomycetes genomes: a test case for predicting lifestyles and emergence of pathogens.</title>
        <authorList>
            <person name="Haridas S."/>
            <person name="Albert R."/>
            <person name="Binder M."/>
            <person name="Bloem J."/>
            <person name="Labutti K."/>
            <person name="Salamov A."/>
            <person name="Andreopoulos B."/>
            <person name="Baker S."/>
            <person name="Barry K."/>
            <person name="Bills G."/>
            <person name="Bluhm B."/>
            <person name="Cannon C."/>
            <person name="Castanera R."/>
            <person name="Culley D."/>
            <person name="Daum C."/>
            <person name="Ezra D."/>
            <person name="Gonzalez J."/>
            <person name="Henrissat B."/>
            <person name="Kuo A."/>
            <person name="Liang C."/>
            <person name="Lipzen A."/>
            <person name="Lutzoni F."/>
            <person name="Magnuson J."/>
            <person name="Mondo S."/>
            <person name="Nolan M."/>
            <person name="Ohm R."/>
            <person name="Pangilinan J."/>
            <person name="Park H.-J."/>
            <person name="Ramirez L."/>
            <person name="Alfaro M."/>
            <person name="Sun H."/>
            <person name="Tritt A."/>
            <person name="Yoshinaga Y."/>
            <person name="Zwiers L.-H."/>
            <person name="Turgeon B."/>
            <person name="Goodwin S."/>
            <person name="Spatafora J."/>
            <person name="Crous P."/>
            <person name="Grigoriev I."/>
        </authorList>
    </citation>
    <scope>NUCLEOTIDE SEQUENCE</scope>
    <source>
        <strain evidence="3">CBS 122368</strain>
    </source>
</reference>
<dbReference type="SUPFAM" id="SSF53335">
    <property type="entry name" value="S-adenosyl-L-methionine-dependent methyltransferases"/>
    <property type="match status" value="1"/>
</dbReference>
<dbReference type="PANTHER" id="PTHR44942:SF4">
    <property type="entry name" value="METHYLTRANSFERASE TYPE 11 DOMAIN-CONTAINING PROTEIN"/>
    <property type="match status" value="1"/>
</dbReference>
<dbReference type="InterPro" id="IPR029063">
    <property type="entry name" value="SAM-dependent_MTases_sf"/>
</dbReference>
<dbReference type="PANTHER" id="PTHR44942">
    <property type="entry name" value="METHYLTRANSF_11 DOMAIN-CONTAINING PROTEIN"/>
    <property type="match status" value="1"/>
</dbReference>
<dbReference type="GO" id="GO:0032259">
    <property type="term" value="P:methylation"/>
    <property type="evidence" value="ECO:0007669"/>
    <property type="project" value="UniProtKB-KW"/>
</dbReference>
<dbReference type="EMBL" id="ML987197">
    <property type="protein sequence ID" value="KAF2247330.1"/>
    <property type="molecule type" value="Genomic_DNA"/>
</dbReference>
<evidence type="ECO:0000256" key="1">
    <source>
        <dbReference type="ARBA" id="ARBA00022603"/>
    </source>
</evidence>
<protein>
    <recommendedName>
        <fullName evidence="5">Methyltransferase domain-containing protein</fullName>
    </recommendedName>
</protein>
<evidence type="ECO:0000313" key="4">
    <source>
        <dbReference type="Proteomes" id="UP000800094"/>
    </source>
</evidence>
<evidence type="ECO:0000313" key="3">
    <source>
        <dbReference type="EMBL" id="KAF2247330.1"/>
    </source>
</evidence>
<gene>
    <name evidence="3" type="ORF">BU26DRAFT_606291</name>
</gene>
<keyword evidence="2" id="KW-0808">Transferase</keyword>
<accession>A0A6A6ICQ3</accession>
<keyword evidence="1" id="KW-0489">Methyltransferase</keyword>
<dbReference type="Gene3D" id="3.40.50.150">
    <property type="entry name" value="Vaccinia Virus protein VP39"/>
    <property type="match status" value="1"/>
</dbReference>